<dbReference type="InterPro" id="IPR050249">
    <property type="entry name" value="Pseudomonas-type_ThrB"/>
</dbReference>
<evidence type="ECO:0000259" key="2">
    <source>
        <dbReference type="Pfam" id="PF01636"/>
    </source>
</evidence>
<sequence>MSNIQSKLSTKDEELLQLAKLTLDRYEINVKEVFYLVEETNIFFKVMDQSGNSYALKLFQEESSTLEDNLAEIFMINLVTKNSNISLPSVIQAKDGSYVQFINSRRLALYTWLEGDDFSGKESDELFIKFGELTAQLHQSTYGVSIPDTVSPKRWDKVFYYNGETAVYKNEEYKNVLTAEYYELMDKIIPFLDKALLSYYQKNEQHIQLIHADLNPWNVKVYEDELRILDFEEALLGLPVHDISIMLYYYDYEENIDFDRVKKLYFQGYEKVCPLPSFTDYDIDLLMTARRINFLNYILLLSDNPESFITTNIQRVNDFINKYNIQLP</sequence>
<proteinExistence type="inferred from homology"/>
<dbReference type="InterPro" id="IPR002575">
    <property type="entry name" value="Aminoglycoside_PTrfase"/>
</dbReference>
<dbReference type="EMBL" id="JBHUEM010000051">
    <property type="protein sequence ID" value="MFD1738897.1"/>
    <property type="molecule type" value="Genomic_DNA"/>
</dbReference>
<evidence type="ECO:0000313" key="3">
    <source>
        <dbReference type="EMBL" id="MFD1738897.1"/>
    </source>
</evidence>
<protein>
    <submittedName>
        <fullName evidence="3">Phosphotransferase enzyme family protein</fullName>
    </submittedName>
</protein>
<gene>
    <name evidence="3" type="ORF">ACFSCX_20495</name>
</gene>
<keyword evidence="4" id="KW-1185">Reference proteome</keyword>
<dbReference type="RefSeq" id="WP_377930120.1">
    <property type="nucleotide sequence ID" value="NZ_JBHUEM010000051.1"/>
</dbReference>
<dbReference type="InterPro" id="IPR011009">
    <property type="entry name" value="Kinase-like_dom_sf"/>
</dbReference>
<dbReference type="Proteomes" id="UP001597214">
    <property type="component" value="Unassembled WGS sequence"/>
</dbReference>
<accession>A0ABW4LWV6</accession>
<organism evidence="3 4">
    <name type="scientific">Bacillus salitolerans</name>
    <dbReference type="NCBI Taxonomy" id="1437434"/>
    <lineage>
        <taxon>Bacteria</taxon>
        <taxon>Bacillati</taxon>
        <taxon>Bacillota</taxon>
        <taxon>Bacilli</taxon>
        <taxon>Bacillales</taxon>
        <taxon>Bacillaceae</taxon>
        <taxon>Bacillus</taxon>
    </lineage>
</organism>
<evidence type="ECO:0000256" key="1">
    <source>
        <dbReference type="ARBA" id="ARBA00038240"/>
    </source>
</evidence>
<dbReference type="PANTHER" id="PTHR21064:SF6">
    <property type="entry name" value="AMINOGLYCOSIDE PHOSPHOTRANSFERASE DOMAIN-CONTAINING PROTEIN"/>
    <property type="match status" value="1"/>
</dbReference>
<reference evidence="4" key="1">
    <citation type="journal article" date="2019" name="Int. J. Syst. Evol. Microbiol.">
        <title>The Global Catalogue of Microorganisms (GCM) 10K type strain sequencing project: providing services to taxonomists for standard genome sequencing and annotation.</title>
        <authorList>
            <consortium name="The Broad Institute Genomics Platform"/>
            <consortium name="The Broad Institute Genome Sequencing Center for Infectious Disease"/>
            <person name="Wu L."/>
            <person name="Ma J."/>
        </authorList>
    </citation>
    <scope>NUCLEOTIDE SEQUENCE [LARGE SCALE GENOMIC DNA]</scope>
    <source>
        <strain evidence="4">CCUG 49339</strain>
    </source>
</reference>
<dbReference type="PANTHER" id="PTHR21064">
    <property type="entry name" value="AMINOGLYCOSIDE PHOSPHOTRANSFERASE DOMAIN-CONTAINING PROTEIN-RELATED"/>
    <property type="match status" value="1"/>
</dbReference>
<comment type="caution">
    <text evidence="3">The sequence shown here is derived from an EMBL/GenBank/DDBJ whole genome shotgun (WGS) entry which is preliminary data.</text>
</comment>
<dbReference type="Gene3D" id="3.30.200.20">
    <property type="entry name" value="Phosphorylase Kinase, domain 1"/>
    <property type="match status" value="1"/>
</dbReference>
<comment type="similarity">
    <text evidence="1">Belongs to the pseudomonas-type ThrB family.</text>
</comment>
<feature type="domain" description="Aminoglycoside phosphotransferase" evidence="2">
    <location>
        <begin position="45"/>
        <end position="272"/>
    </location>
</feature>
<evidence type="ECO:0000313" key="4">
    <source>
        <dbReference type="Proteomes" id="UP001597214"/>
    </source>
</evidence>
<dbReference type="Gene3D" id="3.90.1200.10">
    <property type="match status" value="1"/>
</dbReference>
<dbReference type="Pfam" id="PF01636">
    <property type="entry name" value="APH"/>
    <property type="match status" value="1"/>
</dbReference>
<dbReference type="SUPFAM" id="SSF56112">
    <property type="entry name" value="Protein kinase-like (PK-like)"/>
    <property type="match status" value="1"/>
</dbReference>
<name>A0ABW4LWV6_9BACI</name>